<dbReference type="CDD" id="cd00310">
    <property type="entry name" value="ATP-synt_Fo_a_6"/>
    <property type="match status" value="1"/>
</dbReference>
<dbReference type="InterPro" id="IPR000568">
    <property type="entry name" value="ATP_synth_F0_asu"/>
</dbReference>
<dbReference type="Gene3D" id="1.20.120.220">
    <property type="entry name" value="ATP synthase, F0 complex, subunit A"/>
    <property type="match status" value="1"/>
</dbReference>
<sequence>MSHKTNLNFLFIFFFWFSQLICLDTKTRNFFFNKKINDKDKKEISNKRNYKKINDKKINDKKINDKKINDKKINDKKINDKKINDKKINDKKINDKKINDKKINDKKINDKKINDKKINDKKINDKKINDKKINDKKINDKKINDKKINDKKINDKDKKEISNKRNYKKIKINNKEIFNPAFFIKSHIRDSHKWHLFKKKDKDYFIPLPIILFDKKLILFLSSKFDKGKNLVLKKNNYYRLFNEKIYKTNSEGYLEIDDKGYILNKNPLDFSITKNVFALIISLIILFLIFFKLSLTYKNKQPKSKFQNILEYIILFIRDKIAIPNIGKPYYKLYLPFLLTIFFFILINNLIGLIPTGPNLTGNISVTFTLSTIVFFTIIFSANKDYWKDFLTLPEIPFLVRLLLIPIELFGLFIRPLTLCIRLFANITAGHIISMSFISLIFIFKNLFSIIISIPFSIFIFLLEILVSFLQAFIFTSLSALFLGISMKMD</sequence>
<feature type="transmembrane region" description="Helical" evidence="11">
    <location>
        <begin position="364"/>
        <end position="383"/>
    </location>
</feature>
<keyword evidence="4 11" id="KW-0138">CF(0)</keyword>
<keyword evidence="7 11" id="KW-1133">Transmembrane helix</keyword>
<keyword evidence="8 11" id="KW-0406">Ion transport</keyword>
<comment type="similarity">
    <text evidence="2 11 12">Belongs to the ATPase A chain family.</text>
</comment>
<evidence type="ECO:0000256" key="10">
    <source>
        <dbReference type="ARBA" id="ARBA00023310"/>
    </source>
</evidence>
<evidence type="ECO:0000256" key="6">
    <source>
        <dbReference type="ARBA" id="ARBA00022781"/>
    </source>
</evidence>
<feature type="transmembrane region" description="Helical" evidence="11">
    <location>
        <begin position="277"/>
        <end position="298"/>
    </location>
</feature>
<comment type="subcellular location">
    <subcellularLocation>
        <location evidence="11 12">Cell membrane</location>
        <topology evidence="11 12">Multi-pass membrane protein</topology>
    </subcellularLocation>
    <subcellularLocation>
        <location evidence="1">Membrane</location>
        <topology evidence="1">Multi-pass membrane protein</topology>
    </subcellularLocation>
</comment>
<evidence type="ECO:0000256" key="1">
    <source>
        <dbReference type="ARBA" id="ARBA00004141"/>
    </source>
</evidence>
<evidence type="ECO:0000256" key="4">
    <source>
        <dbReference type="ARBA" id="ARBA00022547"/>
    </source>
</evidence>
<proteinExistence type="inferred from homology"/>
<dbReference type="GO" id="GO:0045259">
    <property type="term" value="C:proton-transporting ATP synthase complex"/>
    <property type="evidence" value="ECO:0007669"/>
    <property type="project" value="UniProtKB-KW"/>
</dbReference>
<name>A0AAD1EXB6_9FLAO</name>
<dbReference type="GO" id="GO:0046933">
    <property type="term" value="F:proton-transporting ATP synthase activity, rotational mechanism"/>
    <property type="evidence" value="ECO:0007669"/>
    <property type="project" value="UniProtKB-UniRule"/>
</dbReference>
<dbReference type="Pfam" id="PF00119">
    <property type="entry name" value="ATP-synt_A"/>
    <property type="match status" value="1"/>
</dbReference>
<keyword evidence="3 11" id="KW-0813">Transport</keyword>
<dbReference type="KEGG" id="smup:SMPSPU_043"/>
<dbReference type="GO" id="GO:0005886">
    <property type="term" value="C:plasma membrane"/>
    <property type="evidence" value="ECO:0007669"/>
    <property type="project" value="UniProtKB-SubCell"/>
</dbReference>
<dbReference type="AlphaFoldDB" id="A0AAD1EXB6"/>
<dbReference type="InterPro" id="IPR045083">
    <property type="entry name" value="ATP_synth_F0_asu_bact/mt"/>
</dbReference>
<comment type="function">
    <text evidence="11 12">Key component of the proton channel; it plays a direct role in the translocation of protons across the membrane.</text>
</comment>
<evidence type="ECO:0000313" key="13">
    <source>
        <dbReference type="EMBL" id="BAO66221.1"/>
    </source>
</evidence>
<evidence type="ECO:0000313" key="14">
    <source>
        <dbReference type="Proteomes" id="UP000031659"/>
    </source>
</evidence>
<evidence type="ECO:0000256" key="5">
    <source>
        <dbReference type="ARBA" id="ARBA00022692"/>
    </source>
</evidence>
<dbReference type="SUPFAM" id="SSF81336">
    <property type="entry name" value="F1F0 ATP synthase subunit A"/>
    <property type="match status" value="1"/>
</dbReference>
<keyword evidence="10 11" id="KW-0066">ATP synthesis</keyword>
<feature type="transmembrane region" description="Helical" evidence="11">
    <location>
        <begin position="334"/>
        <end position="352"/>
    </location>
</feature>
<dbReference type="RefSeq" id="WP_231850134.1">
    <property type="nucleotide sequence ID" value="NZ_AP013293.1"/>
</dbReference>
<accession>A0AAD1EXB6</accession>
<evidence type="ECO:0000256" key="12">
    <source>
        <dbReference type="RuleBase" id="RU000483"/>
    </source>
</evidence>
<dbReference type="InterPro" id="IPR035908">
    <property type="entry name" value="F0_ATP_A_sf"/>
</dbReference>
<dbReference type="PRINTS" id="PR00123">
    <property type="entry name" value="ATPASEA"/>
</dbReference>
<dbReference type="HAMAP" id="MF_01393">
    <property type="entry name" value="ATP_synth_a_bact"/>
    <property type="match status" value="1"/>
</dbReference>
<keyword evidence="5 11" id="KW-0812">Transmembrane</keyword>
<evidence type="ECO:0000256" key="7">
    <source>
        <dbReference type="ARBA" id="ARBA00022989"/>
    </source>
</evidence>
<keyword evidence="6 11" id="KW-0375">Hydrogen ion transport</keyword>
<protein>
    <recommendedName>
        <fullName evidence="11 12">ATP synthase subunit a</fullName>
    </recommendedName>
    <alternativeName>
        <fullName evidence="11">ATP synthase F0 sector subunit a</fullName>
    </alternativeName>
    <alternativeName>
        <fullName evidence="11">F-ATPase subunit 6</fullName>
    </alternativeName>
</protein>
<feature type="transmembrane region" description="Helical" evidence="11">
    <location>
        <begin position="470"/>
        <end position="488"/>
    </location>
</feature>
<dbReference type="PANTHER" id="PTHR11410">
    <property type="entry name" value="ATP SYNTHASE SUBUNIT A"/>
    <property type="match status" value="1"/>
</dbReference>
<feature type="transmembrane region" description="Helical" evidence="11">
    <location>
        <begin position="438"/>
        <end position="464"/>
    </location>
</feature>
<dbReference type="PANTHER" id="PTHR11410:SF0">
    <property type="entry name" value="ATP SYNTHASE SUBUNIT A"/>
    <property type="match status" value="1"/>
</dbReference>
<feature type="transmembrane region" description="Helical" evidence="11">
    <location>
        <begin position="403"/>
        <end position="426"/>
    </location>
</feature>
<evidence type="ECO:0000256" key="2">
    <source>
        <dbReference type="ARBA" id="ARBA00006810"/>
    </source>
</evidence>
<evidence type="ECO:0000256" key="8">
    <source>
        <dbReference type="ARBA" id="ARBA00023065"/>
    </source>
</evidence>
<organism evidence="13 14">
    <name type="scientific">Candidatus Karelsulcia muelleri PSPU</name>
    <dbReference type="NCBI Taxonomy" id="1189303"/>
    <lineage>
        <taxon>Bacteria</taxon>
        <taxon>Pseudomonadati</taxon>
        <taxon>Bacteroidota</taxon>
        <taxon>Flavobacteriia</taxon>
        <taxon>Flavobacteriales</taxon>
        <taxon>Candidatus Karelsulcia</taxon>
    </lineage>
</organism>
<dbReference type="EMBL" id="AP013293">
    <property type="protein sequence ID" value="BAO66221.1"/>
    <property type="molecule type" value="Genomic_DNA"/>
</dbReference>
<keyword evidence="9 11" id="KW-0472">Membrane</keyword>
<dbReference type="Proteomes" id="UP000031659">
    <property type="component" value="Chromosome"/>
</dbReference>
<reference evidence="13 14" key="1">
    <citation type="journal article" date="2014" name="ISME J.">
        <title>Swapping symbionts in spittlebugs: evolutionary replacement of a reduced genome symbiont.</title>
        <authorList>
            <person name="Koga R."/>
            <person name="Moran N.A."/>
        </authorList>
    </citation>
    <scope>NUCLEOTIDE SEQUENCE [LARGE SCALE GENOMIC DNA]</scope>
    <source>
        <strain evidence="13 14">PSPU</strain>
    </source>
</reference>
<evidence type="ECO:0000256" key="11">
    <source>
        <dbReference type="HAMAP-Rule" id="MF_01393"/>
    </source>
</evidence>
<evidence type="ECO:0000256" key="9">
    <source>
        <dbReference type="ARBA" id="ARBA00023136"/>
    </source>
</evidence>
<dbReference type="NCBIfam" id="TIGR01131">
    <property type="entry name" value="ATP_synt_6_or_A"/>
    <property type="match status" value="1"/>
</dbReference>
<keyword evidence="11" id="KW-1003">Cell membrane</keyword>
<evidence type="ECO:0000256" key="3">
    <source>
        <dbReference type="ARBA" id="ARBA00022448"/>
    </source>
</evidence>
<gene>
    <name evidence="11 13" type="primary">atpB</name>
    <name evidence="13" type="ORF">SMPSPU_043</name>
</gene>